<protein>
    <submittedName>
        <fullName evidence="3">ECF transporter S component</fullName>
    </submittedName>
</protein>
<dbReference type="AlphaFoldDB" id="A0AAU7WD98"/>
<evidence type="ECO:0000313" key="3">
    <source>
        <dbReference type="EMBL" id="XBX83696.1"/>
    </source>
</evidence>
<keyword evidence="2" id="KW-0472">Membrane</keyword>
<dbReference type="RefSeq" id="WP_350349697.1">
    <property type="nucleotide sequence ID" value="NZ_CP158374.1"/>
</dbReference>
<proteinExistence type="predicted"/>
<feature type="region of interest" description="Disordered" evidence="1">
    <location>
        <begin position="1"/>
        <end position="29"/>
    </location>
</feature>
<feature type="transmembrane region" description="Helical" evidence="2">
    <location>
        <begin position="37"/>
        <end position="57"/>
    </location>
</feature>
<feature type="compositionally biased region" description="Low complexity" evidence="1">
    <location>
        <begin position="1"/>
        <end position="13"/>
    </location>
</feature>
<sequence length="225" mass="22452">MHASASASASASAEQAGTGQASPGQTGTGGRRLRWRVVDIVVASVVGVAVGVVFWAWGVIWGPISAPIEALLPGLQAAPAALWLVAGVIGGLIVRKPGAAITTELVAAVVSALIGSQWGGLLTIEAGLVQGLGAELVFALFLYRRWNLPVALLAGAGAGLAMAINDLVLWYAGAAPAFTAIYTVSAIVGGALIAGGLGWLAVRGLARAGALQRFAAGRETARGAV</sequence>
<evidence type="ECO:0000256" key="1">
    <source>
        <dbReference type="SAM" id="MobiDB-lite"/>
    </source>
</evidence>
<dbReference type="PIRSF" id="PIRSF037394">
    <property type="entry name" value="ABC_thiamine-permease_YkoE_prd"/>
    <property type="match status" value="1"/>
</dbReference>
<accession>A0AAU7WD98</accession>
<feature type="transmembrane region" description="Helical" evidence="2">
    <location>
        <begin position="77"/>
        <end position="94"/>
    </location>
</feature>
<dbReference type="InterPro" id="IPR017195">
    <property type="entry name" value="ABC_thiamin-permease_prd"/>
</dbReference>
<feature type="transmembrane region" description="Helical" evidence="2">
    <location>
        <begin position="150"/>
        <end position="173"/>
    </location>
</feature>
<keyword evidence="2" id="KW-0812">Transmembrane</keyword>
<feature type="transmembrane region" description="Helical" evidence="2">
    <location>
        <begin position="126"/>
        <end position="143"/>
    </location>
</feature>
<dbReference type="EMBL" id="CP158374">
    <property type="protein sequence ID" value="XBX83696.1"/>
    <property type="molecule type" value="Genomic_DNA"/>
</dbReference>
<dbReference type="Pfam" id="PF09819">
    <property type="entry name" value="ABC_cobalt"/>
    <property type="match status" value="1"/>
</dbReference>
<gene>
    <name evidence="3" type="ORF">ABIQ69_07270</name>
</gene>
<organism evidence="3">
    <name type="scientific">Agromyces sp. G08B096</name>
    <dbReference type="NCBI Taxonomy" id="3156399"/>
    <lineage>
        <taxon>Bacteria</taxon>
        <taxon>Bacillati</taxon>
        <taxon>Actinomycetota</taxon>
        <taxon>Actinomycetes</taxon>
        <taxon>Micrococcales</taxon>
        <taxon>Microbacteriaceae</taxon>
        <taxon>Agromyces</taxon>
    </lineage>
</organism>
<feature type="compositionally biased region" description="Polar residues" evidence="1">
    <location>
        <begin position="15"/>
        <end position="25"/>
    </location>
</feature>
<name>A0AAU7WD98_9MICO</name>
<keyword evidence="2" id="KW-1133">Transmembrane helix</keyword>
<evidence type="ECO:0000256" key="2">
    <source>
        <dbReference type="SAM" id="Phobius"/>
    </source>
</evidence>
<feature type="transmembrane region" description="Helical" evidence="2">
    <location>
        <begin position="101"/>
        <end position="120"/>
    </location>
</feature>
<feature type="transmembrane region" description="Helical" evidence="2">
    <location>
        <begin position="179"/>
        <end position="202"/>
    </location>
</feature>
<reference evidence="3" key="1">
    <citation type="submission" date="2024-05" db="EMBL/GenBank/DDBJ databases">
        <authorList>
            <person name="Yu L."/>
        </authorList>
    </citation>
    <scope>NUCLEOTIDE SEQUENCE</scope>
    <source>
        <strain evidence="3">G08B096</strain>
    </source>
</reference>